<dbReference type="EMBL" id="MN346706">
    <property type="protein sequence ID" value="QGR26531.1"/>
    <property type="molecule type" value="Genomic_DNA"/>
</dbReference>
<reference evidence="1" key="1">
    <citation type="journal article" date="2015" name="Acta Hortic.">
        <title>Genome features of Pseudomonas syringae pv. actinidiae recently isolated in Korea.</title>
        <authorList>
            <person name="Butler M.I."/>
            <person name="Jung J.S."/>
            <person name="Kim G.H."/>
            <person name="Lamont I."/>
            <person name="Stockwell P."/>
            <person name="Koh Y.J."/>
            <person name="Poulter R.T.M."/>
        </authorList>
    </citation>
    <scope>NUCLEOTIDE SEQUENCE</scope>
    <source>
        <strain evidence="1">SYS1</strain>
    </source>
</reference>
<sequence>MNRPFVWLRWVIHWLSQETEICQAWRRLNMHSFSGTPGFLIRSDK</sequence>
<accession>A0A650D815</accession>
<proteinExistence type="predicted"/>
<name>A0A650D815_PSESF</name>
<evidence type="ECO:0000313" key="1">
    <source>
        <dbReference type="EMBL" id="QGR26531.1"/>
    </source>
</evidence>
<dbReference type="AlphaFoldDB" id="A0A650D815"/>
<reference evidence="1" key="2">
    <citation type="submission" date="2019-08" db="EMBL/GenBank/DDBJ databases">
        <authorList>
            <person name="Butler M.I."/>
            <person name="Jung J.S."/>
            <person name="Kim G.H."/>
            <person name="Lamont I."/>
            <person name="Stockwell P."/>
            <person name="Koh Y.J."/>
            <person name="Poulter R.T.M."/>
        </authorList>
    </citation>
    <scope>NUCLEOTIDE SEQUENCE</scope>
    <source>
        <strain evidence="1">SYS1</strain>
    </source>
</reference>
<organism evidence="1">
    <name type="scientific">Pseudomonas syringae pv. actinidiae</name>
    <dbReference type="NCBI Taxonomy" id="103796"/>
    <lineage>
        <taxon>Bacteria</taxon>
        <taxon>Pseudomonadati</taxon>
        <taxon>Pseudomonadota</taxon>
        <taxon>Gammaproteobacteria</taxon>
        <taxon>Pseudomonadales</taxon>
        <taxon>Pseudomonadaceae</taxon>
        <taxon>Pseudomonas</taxon>
        <taxon>Pseudomonas syringae</taxon>
    </lineage>
</organism>
<protein>
    <submittedName>
        <fullName evidence="1">Uncharacterized protein</fullName>
    </submittedName>
</protein>